<feature type="region of interest" description="Disordered" evidence="14">
    <location>
        <begin position="495"/>
        <end position="526"/>
    </location>
</feature>
<dbReference type="Gene3D" id="1.10.510.10">
    <property type="entry name" value="Transferase(Phosphotransferase) domain 1"/>
    <property type="match status" value="2"/>
</dbReference>
<evidence type="ECO:0000256" key="5">
    <source>
        <dbReference type="ARBA" id="ARBA00022777"/>
    </source>
</evidence>
<feature type="binding site" evidence="11">
    <location>
        <position position="570"/>
    </location>
    <ligand>
        <name>ATP</name>
        <dbReference type="ChEBI" id="CHEBI:30616"/>
    </ligand>
</feature>
<accession>A0A9Q9ALJ8</accession>
<keyword evidence="5 17" id="KW-0418">Kinase</keyword>
<evidence type="ECO:0000256" key="11">
    <source>
        <dbReference type="PIRSR" id="PIRSR000660-2"/>
    </source>
</evidence>
<dbReference type="InterPro" id="IPR016255">
    <property type="entry name" value="Gcn2"/>
</dbReference>
<comment type="catalytic activity">
    <reaction evidence="9">
        <text>L-seryl-[protein] + ATP = O-phospho-L-seryl-[protein] + ADP + H(+)</text>
        <dbReference type="Rhea" id="RHEA:17989"/>
        <dbReference type="Rhea" id="RHEA-COMP:9863"/>
        <dbReference type="Rhea" id="RHEA-COMP:11604"/>
        <dbReference type="ChEBI" id="CHEBI:15378"/>
        <dbReference type="ChEBI" id="CHEBI:29999"/>
        <dbReference type="ChEBI" id="CHEBI:30616"/>
        <dbReference type="ChEBI" id="CHEBI:83421"/>
        <dbReference type="ChEBI" id="CHEBI:456216"/>
        <dbReference type="EC" id="2.7.11.1"/>
    </reaction>
</comment>
<dbReference type="SUPFAM" id="SSF56112">
    <property type="entry name" value="Protein kinase-like (PK-like)"/>
    <property type="match status" value="2"/>
</dbReference>
<dbReference type="InterPro" id="IPR011009">
    <property type="entry name" value="Kinase-like_dom_sf"/>
</dbReference>
<evidence type="ECO:0000256" key="12">
    <source>
        <dbReference type="PROSITE-ProRule" id="PRU10141"/>
    </source>
</evidence>
<dbReference type="Pfam" id="PF12745">
    <property type="entry name" value="HGTP_anticodon2"/>
    <property type="match status" value="1"/>
</dbReference>
<dbReference type="SMART" id="SM00591">
    <property type="entry name" value="RWD"/>
    <property type="match status" value="1"/>
</dbReference>
<name>A0A9Q9ALJ8_9PEZI</name>
<dbReference type="PANTHER" id="PTHR11042:SF136">
    <property type="entry name" value="EIF-2-ALPHA KINASE GCN2"/>
    <property type="match status" value="1"/>
</dbReference>
<protein>
    <recommendedName>
        <fullName evidence="1">non-specific serine/threonine protein kinase</fullName>
        <ecNumber evidence="1">2.7.11.1</ecNumber>
    </recommendedName>
</protein>
<dbReference type="Pfam" id="PF13393">
    <property type="entry name" value="tRNA-synt_His"/>
    <property type="match status" value="1"/>
</dbReference>
<dbReference type="GO" id="GO:0005524">
    <property type="term" value="F:ATP binding"/>
    <property type="evidence" value="ECO:0007669"/>
    <property type="project" value="UniProtKB-UniRule"/>
</dbReference>
<feature type="compositionally biased region" description="Acidic residues" evidence="14">
    <location>
        <begin position="654"/>
        <end position="668"/>
    </location>
</feature>
<dbReference type="CDD" id="cd23823">
    <property type="entry name" value="RWD_GCN2"/>
    <property type="match status" value="1"/>
</dbReference>
<evidence type="ECO:0000256" key="9">
    <source>
        <dbReference type="ARBA" id="ARBA00048679"/>
    </source>
</evidence>
<feature type="binding site" evidence="11">
    <location>
        <begin position="547"/>
        <end position="555"/>
    </location>
    <ligand>
        <name>ATP</name>
        <dbReference type="ChEBI" id="CHEBI:30616"/>
    </ligand>
</feature>
<dbReference type="InterPro" id="IPR050339">
    <property type="entry name" value="CC_SR_Kinase"/>
</dbReference>
<dbReference type="OrthoDB" id="341578at2759"/>
<dbReference type="GO" id="GO:0009893">
    <property type="term" value="P:positive regulation of metabolic process"/>
    <property type="evidence" value="ECO:0007669"/>
    <property type="project" value="UniProtKB-ARBA"/>
</dbReference>
<organism evidence="17 18">
    <name type="scientific">Septoria linicola</name>
    <dbReference type="NCBI Taxonomy" id="215465"/>
    <lineage>
        <taxon>Eukaryota</taxon>
        <taxon>Fungi</taxon>
        <taxon>Dikarya</taxon>
        <taxon>Ascomycota</taxon>
        <taxon>Pezizomycotina</taxon>
        <taxon>Dothideomycetes</taxon>
        <taxon>Dothideomycetidae</taxon>
        <taxon>Mycosphaerellales</taxon>
        <taxon>Mycosphaerellaceae</taxon>
        <taxon>Septoria</taxon>
    </lineage>
</organism>
<evidence type="ECO:0000256" key="13">
    <source>
        <dbReference type="SAM" id="Coils"/>
    </source>
</evidence>
<comment type="similarity">
    <text evidence="7">Belongs to the protein kinase superfamily. Ser/Thr protein kinase family. GCN2 subfamily.</text>
</comment>
<gene>
    <name evidence="17" type="ORF">Slin15195_G049860</name>
</gene>
<dbReference type="PROSITE" id="PS00108">
    <property type="entry name" value="PROTEIN_KINASE_ST"/>
    <property type="match status" value="1"/>
</dbReference>
<evidence type="ECO:0000256" key="8">
    <source>
        <dbReference type="ARBA" id="ARBA00047899"/>
    </source>
</evidence>
<feature type="active site" description="Proton acceptor" evidence="10">
    <location>
        <position position="772"/>
    </location>
</feature>
<keyword evidence="6 11" id="KW-0067">ATP-binding</keyword>
<keyword evidence="3" id="KW-0808">Transferase</keyword>
<feature type="region of interest" description="Disordered" evidence="14">
    <location>
        <begin position="621"/>
        <end position="718"/>
    </location>
</feature>
<dbReference type="InterPro" id="IPR016135">
    <property type="entry name" value="UBQ-conjugating_enzyme/RWD"/>
</dbReference>
<dbReference type="GO" id="GO:0004694">
    <property type="term" value="F:eukaryotic translation initiation factor 2alpha kinase activity"/>
    <property type="evidence" value="ECO:0007669"/>
    <property type="project" value="InterPro"/>
</dbReference>
<evidence type="ECO:0000259" key="15">
    <source>
        <dbReference type="PROSITE" id="PS50011"/>
    </source>
</evidence>
<dbReference type="EC" id="2.7.11.1" evidence="1"/>
<feature type="compositionally biased region" description="Polar residues" evidence="14">
    <location>
        <begin position="1"/>
        <end position="13"/>
    </location>
</feature>
<keyword evidence="18" id="KW-1185">Reference proteome</keyword>
<reference evidence="17" key="1">
    <citation type="submission" date="2022-06" db="EMBL/GenBank/DDBJ databases">
        <title>Complete genome sequences of two strains of the flax pathogen Septoria linicola.</title>
        <authorList>
            <person name="Lapalu N."/>
            <person name="Simon A."/>
            <person name="Demenou B."/>
            <person name="Paumier D."/>
            <person name="Guillot M.-P."/>
            <person name="Gout L."/>
            <person name="Valade R."/>
        </authorList>
    </citation>
    <scope>NUCLEOTIDE SEQUENCE</scope>
    <source>
        <strain evidence="17">SE15195</strain>
    </source>
</reference>
<feature type="domain" description="Protein kinase" evidence="15">
    <location>
        <begin position="242"/>
        <end position="519"/>
    </location>
</feature>
<dbReference type="Gene3D" id="3.10.110.10">
    <property type="entry name" value="Ubiquitin Conjugating Enzyme"/>
    <property type="match status" value="1"/>
</dbReference>
<dbReference type="InterPro" id="IPR006575">
    <property type="entry name" value="RWD_dom"/>
</dbReference>
<dbReference type="FunFam" id="3.10.110.10:FF:000050">
    <property type="entry name" value="eIF-2-alpha kinase GCN2"/>
    <property type="match status" value="1"/>
</dbReference>
<dbReference type="InterPro" id="IPR024435">
    <property type="entry name" value="HisRS-related_dom"/>
</dbReference>
<dbReference type="PIRSF" id="PIRSF000660">
    <property type="entry name" value="Ser/Thr_PK_GCN2"/>
    <property type="match status" value="1"/>
</dbReference>
<feature type="compositionally biased region" description="Polar residues" evidence="14">
    <location>
        <begin position="690"/>
        <end position="705"/>
    </location>
</feature>
<dbReference type="InterPro" id="IPR008271">
    <property type="entry name" value="Ser/Thr_kinase_AS"/>
</dbReference>
<evidence type="ECO:0000259" key="16">
    <source>
        <dbReference type="PROSITE" id="PS50908"/>
    </source>
</evidence>
<dbReference type="InterPro" id="IPR041715">
    <property type="entry name" value="HisRS-like_core"/>
</dbReference>
<dbReference type="Gene3D" id="3.30.200.20">
    <property type="entry name" value="Phosphorylase Kinase, domain 1"/>
    <property type="match status" value="1"/>
</dbReference>
<dbReference type="SMART" id="SM00220">
    <property type="entry name" value="S_TKc"/>
    <property type="match status" value="1"/>
</dbReference>
<dbReference type="SUPFAM" id="SSF54495">
    <property type="entry name" value="UBC-like"/>
    <property type="match status" value="1"/>
</dbReference>
<evidence type="ECO:0000256" key="14">
    <source>
        <dbReference type="SAM" id="MobiDB-lite"/>
    </source>
</evidence>
<dbReference type="InterPro" id="IPR017441">
    <property type="entry name" value="Protein_kinase_ATP_BS"/>
</dbReference>
<evidence type="ECO:0000256" key="1">
    <source>
        <dbReference type="ARBA" id="ARBA00012513"/>
    </source>
</evidence>
<evidence type="ECO:0000256" key="7">
    <source>
        <dbReference type="ARBA" id="ARBA00037982"/>
    </source>
</evidence>
<feature type="region of interest" description="Disordered" evidence="14">
    <location>
        <begin position="196"/>
        <end position="215"/>
    </location>
</feature>
<evidence type="ECO:0000313" key="17">
    <source>
        <dbReference type="EMBL" id="USW51667.1"/>
    </source>
</evidence>
<feature type="compositionally biased region" description="Basic and acidic residues" evidence="14">
    <location>
        <begin position="196"/>
        <end position="206"/>
    </location>
</feature>
<feature type="domain" description="RWD" evidence="16">
    <location>
        <begin position="36"/>
        <end position="143"/>
    </location>
</feature>
<feature type="binding site" evidence="12">
    <location>
        <position position="571"/>
    </location>
    <ligand>
        <name>ATP</name>
        <dbReference type="ChEBI" id="CHEBI:30616"/>
    </ligand>
</feature>
<dbReference type="GO" id="GO:0005634">
    <property type="term" value="C:nucleus"/>
    <property type="evidence" value="ECO:0007669"/>
    <property type="project" value="TreeGrafter"/>
</dbReference>
<feature type="domain" description="Protein kinase" evidence="15">
    <location>
        <begin position="541"/>
        <end position="920"/>
    </location>
</feature>
<keyword evidence="13" id="KW-0175">Coiled coil</keyword>
<dbReference type="GO" id="GO:0000077">
    <property type="term" value="P:DNA damage checkpoint signaling"/>
    <property type="evidence" value="ECO:0007669"/>
    <property type="project" value="InterPro"/>
</dbReference>
<sequence>MAPKSTKQTTASANLLDRTAPATVPAPLNYQETQEEELLVLKSIFQDDFEETATQGAWQKTTDRSFKLTIRSEEDVLSVRLAVRFSATYPRSPPGLELLDSAQLHERTVSRMSNILRTRPAELLSQPMIHIIADEIQDVLNEALTARQQNTLPSLDEERASAQEVTLRLAQQAQEAEARRLQEVEAEKVRELGRRVKQEMQQESSRRRSRLSLSQYSEPQTLTPEVVSFGQTAKIRVQGELVNFSDVALSGAIANSKAVESVFLGRPITPARADVPVVAVKRRLVKKPKAAIIELEVVLARAAKLDHVNLLNVLACRITGQGDTPFEVLICREYADRGPLHDLLSLSTLQQAKAQQFTRDMLEGLQYLHQNSMSHGYLNTRSVYITSAPTLSVKLSGFGYATILDLQDENTPKQWQPPVSLSGSNAADIWQLGVVALQMMLGLTTLETYDTPQAVIQDADLSELLRSFLNKIFASKKTPSCFDLLSAEVLRTDEPLTQSRPQSRHHARTASSGISSPYRRSRHNSTNLPEQVVESRYLQTFTQKRRLGKGGFGEVVEAYNKLDRNIYAVKKIKQGASNLDQALGEVVLLSRVNHPYVVRYYNVWTEEDACISTADDALFSTDSSSDEDDDQIDFGYPSTGGIDFVSDSHTGIEFADDDNDDDDDDMNNDDGIVFGDTDDDDDDDDDDQSTDVNGTTTSSEPTASTGRLRPGKPRSDSHRTAKILYIQMELCDTRTLADLIRKGISKDDSDRLIRQITDALKAVHAANIIHRDLKPQNVFIDAGGNPKLGDFGLATVTTYSSVDAQHGSSSKKANGSMTKSIGTALYVAPELRSGSGIQPTNKVDMYSLGVIFYEMCQHFSTGMERIQQLQSLRQKDHTLPAAFQSEGDRALQGSLISRLISHKPKERPSAADLLQELPFKIEDEATRKALAGLADPNSEYHQQMMTNLFTHDINGTQQAKGIRWDMKAASMVENSVNVRLRNIIRARLEIVFHRHGAEETRRDFIFPSAKGTHYFQDTVMQLLDASGNLLQLPHDLIVPYARQLARQPATTRCSFTFSGAYRESGGPPRASLEADFDIANDDGEDTALNDAEALKVVDESLTELPQFVAQQAAHYLSHGLLIDAILDACRVPSKLQRQVKDLLGTIGYTSANNTGSWVKVRTQLRNMGLMDTTLDELREYEWSLPPRKAFEKLSSQLRSADAHIRAKGDMAMDDLRRIVHFCDKFGIARKILITPHSCNKSHFYATGFIFTVAVPDKKSKRVIAAGGRYDSLIKAQHSPDANLNQGAVGFQIGIDSIVALLAQTGAGSKPGFLKNVKQIQQLPKRCDVLVVTDGMENTRERAIDIVRSLWEQDIKAELSRAHGSIDTQDYVFTAHLRHETSTSVRVARMDTPDDVEVDVPIPVLPAHIVQELRDRAQSKARIPLLRSQSSHHDGDERKENNVEVLRVDHGGRKTNQYDVVQGAQRALDESLEGMKTSQILAIEARGSVLPLVEKTRLSDPESWRQAVQSAQANERKYVGEIHAKLLGYRENGTRDAFVYDFRARKGIWYSLVA</sequence>
<evidence type="ECO:0000256" key="2">
    <source>
        <dbReference type="ARBA" id="ARBA00022527"/>
    </source>
</evidence>
<evidence type="ECO:0000256" key="4">
    <source>
        <dbReference type="ARBA" id="ARBA00022741"/>
    </source>
</evidence>
<feature type="compositionally biased region" description="Acidic residues" evidence="14">
    <location>
        <begin position="676"/>
        <end position="689"/>
    </location>
</feature>
<dbReference type="PROSITE" id="PS50011">
    <property type="entry name" value="PROTEIN_KINASE_DOM"/>
    <property type="match status" value="2"/>
</dbReference>
<dbReference type="SUPFAM" id="SSF55681">
    <property type="entry name" value="Class II aaRS and biotin synthetases"/>
    <property type="match status" value="1"/>
</dbReference>
<dbReference type="InterPro" id="IPR045864">
    <property type="entry name" value="aa-tRNA-synth_II/BPL/LPL"/>
</dbReference>
<dbReference type="Gene3D" id="3.30.930.10">
    <property type="entry name" value="Bira Bifunctional Protein, Domain 2"/>
    <property type="match status" value="1"/>
</dbReference>
<dbReference type="InterPro" id="IPR000719">
    <property type="entry name" value="Prot_kinase_dom"/>
</dbReference>
<feature type="region of interest" description="Disordered" evidence="14">
    <location>
        <begin position="1"/>
        <end position="20"/>
    </location>
</feature>
<evidence type="ECO:0000313" key="18">
    <source>
        <dbReference type="Proteomes" id="UP001056384"/>
    </source>
</evidence>
<evidence type="ECO:0000256" key="6">
    <source>
        <dbReference type="ARBA" id="ARBA00022840"/>
    </source>
</evidence>
<dbReference type="GO" id="GO:0005737">
    <property type="term" value="C:cytoplasm"/>
    <property type="evidence" value="ECO:0007669"/>
    <property type="project" value="TreeGrafter"/>
</dbReference>
<evidence type="ECO:0000256" key="3">
    <source>
        <dbReference type="ARBA" id="ARBA00022679"/>
    </source>
</evidence>
<dbReference type="Proteomes" id="UP001056384">
    <property type="component" value="Chromosome 3"/>
</dbReference>
<feature type="coiled-coil region" evidence="13">
    <location>
        <begin position="155"/>
        <end position="187"/>
    </location>
</feature>
<dbReference type="PROSITE" id="PS00107">
    <property type="entry name" value="PROTEIN_KINASE_ATP"/>
    <property type="match status" value="1"/>
</dbReference>
<dbReference type="PROSITE" id="PS50908">
    <property type="entry name" value="RWD"/>
    <property type="match status" value="1"/>
</dbReference>
<keyword evidence="2" id="KW-0723">Serine/threonine-protein kinase</keyword>
<evidence type="ECO:0000256" key="10">
    <source>
        <dbReference type="PIRSR" id="PIRSR000660-1"/>
    </source>
</evidence>
<dbReference type="Pfam" id="PF00069">
    <property type="entry name" value="Pkinase"/>
    <property type="match status" value="3"/>
</dbReference>
<dbReference type="Pfam" id="PF05773">
    <property type="entry name" value="RWD"/>
    <property type="match status" value="1"/>
</dbReference>
<proteinExistence type="inferred from homology"/>
<dbReference type="PANTHER" id="PTHR11042">
    <property type="entry name" value="EUKARYOTIC TRANSLATION INITIATION FACTOR 2-ALPHA KINASE EIF2-ALPHA KINASE -RELATED"/>
    <property type="match status" value="1"/>
</dbReference>
<comment type="catalytic activity">
    <reaction evidence="8">
        <text>L-threonyl-[protein] + ATP = O-phospho-L-threonyl-[protein] + ADP + H(+)</text>
        <dbReference type="Rhea" id="RHEA:46608"/>
        <dbReference type="Rhea" id="RHEA-COMP:11060"/>
        <dbReference type="Rhea" id="RHEA-COMP:11605"/>
        <dbReference type="ChEBI" id="CHEBI:15378"/>
        <dbReference type="ChEBI" id="CHEBI:30013"/>
        <dbReference type="ChEBI" id="CHEBI:30616"/>
        <dbReference type="ChEBI" id="CHEBI:61977"/>
        <dbReference type="ChEBI" id="CHEBI:456216"/>
        <dbReference type="EC" id="2.7.11.1"/>
    </reaction>
</comment>
<dbReference type="EMBL" id="CP099420">
    <property type="protein sequence ID" value="USW51667.1"/>
    <property type="molecule type" value="Genomic_DNA"/>
</dbReference>
<keyword evidence="4 11" id="KW-0547">Nucleotide-binding</keyword>